<reference evidence="7" key="1">
    <citation type="submission" date="2016-05" db="EMBL/GenBank/DDBJ databases">
        <title>Comparative genomics of biotechnologically important yeasts.</title>
        <authorList>
            <consortium name="DOE Joint Genome Institute"/>
            <person name="Riley R."/>
            <person name="Haridas S."/>
            <person name="Wolfe K.H."/>
            <person name="Lopes M.R."/>
            <person name="Hittinger C.T."/>
            <person name="Goker M."/>
            <person name="Salamov A."/>
            <person name="Wisecaver J."/>
            <person name="Long T.M."/>
            <person name="Aerts A.L."/>
            <person name="Barry K."/>
            <person name="Choi C."/>
            <person name="Clum A."/>
            <person name="Coughlan A.Y."/>
            <person name="Deshpande S."/>
            <person name="Douglass A.P."/>
            <person name="Hanson S.J."/>
            <person name="Klenk H.-P."/>
            <person name="Labutti K."/>
            <person name="Lapidus A."/>
            <person name="Lindquist E."/>
            <person name="Lipzen A."/>
            <person name="Meier-Kolthoff J.P."/>
            <person name="Ohm R.A."/>
            <person name="Otillar R.P."/>
            <person name="Pangilinan J."/>
            <person name="Peng Y."/>
            <person name="Rokas A."/>
            <person name="Rosa C.A."/>
            <person name="Scheuner C."/>
            <person name="Sibirny A.A."/>
            <person name="Slot J.C."/>
            <person name="Stielow J.B."/>
            <person name="Sun H."/>
            <person name="Kurtzman C.P."/>
            <person name="Blackwell M."/>
            <person name="Grigoriev I.V."/>
            <person name="Jeffries T.W."/>
        </authorList>
    </citation>
    <scope>NUCLEOTIDE SEQUENCE [LARGE SCALE GENOMIC DNA]</scope>
    <source>
        <strain evidence="7">NRRL Y-2460</strain>
    </source>
</reference>
<evidence type="ECO:0000313" key="6">
    <source>
        <dbReference type="EMBL" id="ODV97972.1"/>
    </source>
</evidence>
<dbReference type="InterPro" id="IPR003137">
    <property type="entry name" value="PA_domain"/>
</dbReference>
<evidence type="ECO:0000256" key="2">
    <source>
        <dbReference type="SAM" id="Phobius"/>
    </source>
</evidence>
<dbReference type="GO" id="GO:0004180">
    <property type="term" value="F:carboxypeptidase activity"/>
    <property type="evidence" value="ECO:0007669"/>
    <property type="project" value="TreeGrafter"/>
</dbReference>
<feature type="domain" description="Peptidase M28" evidence="5">
    <location>
        <begin position="394"/>
        <end position="580"/>
    </location>
</feature>
<dbReference type="Gene3D" id="3.50.30.30">
    <property type="match status" value="1"/>
</dbReference>
<dbReference type="CDD" id="cd08022">
    <property type="entry name" value="M28_PSMA_like"/>
    <property type="match status" value="1"/>
</dbReference>
<dbReference type="SUPFAM" id="SSF47672">
    <property type="entry name" value="Transferrin receptor-like dimerisation domain"/>
    <property type="match status" value="1"/>
</dbReference>
<keyword evidence="2" id="KW-1133">Transmembrane helix</keyword>
<protein>
    <submittedName>
        <fullName evidence="6">Uncharacterized protein</fullName>
    </submittedName>
</protein>
<proteinExistence type="inferred from homology"/>
<dbReference type="InterPro" id="IPR007484">
    <property type="entry name" value="Peptidase_M28"/>
</dbReference>
<dbReference type="Pfam" id="PF02225">
    <property type="entry name" value="PA"/>
    <property type="match status" value="1"/>
</dbReference>
<feature type="domain" description="PA" evidence="3">
    <location>
        <begin position="203"/>
        <end position="281"/>
    </location>
</feature>
<dbReference type="STRING" id="669874.A0A1E4U1V9"/>
<feature type="transmembrane region" description="Helical" evidence="2">
    <location>
        <begin position="26"/>
        <end position="47"/>
    </location>
</feature>
<feature type="domain" description="Transferrin receptor-like dimerisation" evidence="4">
    <location>
        <begin position="706"/>
        <end position="827"/>
    </location>
</feature>
<comment type="similarity">
    <text evidence="1">Belongs to the peptidase M28 family. M28B subfamily.</text>
</comment>
<dbReference type="Gene3D" id="3.40.630.10">
    <property type="entry name" value="Zn peptidases"/>
    <property type="match status" value="1"/>
</dbReference>
<dbReference type="Pfam" id="PF04389">
    <property type="entry name" value="Peptidase_M28"/>
    <property type="match status" value="1"/>
</dbReference>
<evidence type="ECO:0000259" key="3">
    <source>
        <dbReference type="Pfam" id="PF02225"/>
    </source>
</evidence>
<dbReference type="OrthoDB" id="5841748at2759"/>
<keyword evidence="2" id="KW-0472">Membrane</keyword>
<evidence type="ECO:0000259" key="5">
    <source>
        <dbReference type="Pfam" id="PF04389"/>
    </source>
</evidence>
<dbReference type="SUPFAM" id="SSF53187">
    <property type="entry name" value="Zn-dependent exopeptidases"/>
    <property type="match status" value="1"/>
</dbReference>
<dbReference type="CDD" id="cd02121">
    <property type="entry name" value="PA_GCPII_like"/>
    <property type="match status" value="1"/>
</dbReference>
<dbReference type="Proteomes" id="UP000094236">
    <property type="component" value="Unassembled WGS sequence"/>
</dbReference>
<dbReference type="Gene3D" id="1.20.930.40">
    <property type="entry name" value="Transferrin receptor-like, dimerisation domain"/>
    <property type="match status" value="1"/>
</dbReference>
<dbReference type="FunFam" id="3.40.630.10:FF:000101">
    <property type="entry name" value="N-acetylated alpha-linked acidic dipeptidase like 1"/>
    <property type="match status" value="1"/>
</dbReference>
<dbReference type="AlphaFoldDB" id="A0A1E4U1V9"/>
<organism evidence="6 7">
    <name type="scientific">Pachysolen tannophilus NRRL Y-2460</name>
    <dbReference type="NCBI Taxonomy" id="669874"/>
    <lineage>
        <taxon>Eukaryota</taxon>
        <taxon>Fungi</taxon>
        <taxon>Dikarya</taxon>
        <taxon>Ascomycota</taxon>
        <taxon>Saccharomycotina</taxon>
        <taxon>Pichiomycetes</taxon>
        <taxon>Pachysolenaceae</taxon>
        <taxon>Pachysolen</taxon>
    </lineage>
</organism>
<sequence>MNEKFPYYSLSGEDSKNSFSAKKRILISKLVIGLSLAFLIISQFHWVSPIFFGLGSCNCNKNFVTNLIKGKGNSVNHITSSNLDKDLLFDTFLKALETNLSGNWSQKYTSEPHLAGTNYGLVEWTEKKFKEYGLQTEIDDYDVYVSYPNEQSLKLIKTTKSDKEVDEVVYKPSLKEDQLEQDVTTTGEGLVPTFLVYGANGNVTAEYVYVNYGTKKDFELLASQGVDVKGKITIARYGAIFRGLKVKFAQEAGAIGMLLYLDPGDDNGITPENGYKTYPDGPARNPSSVQRGSVQFITFQPGDPTTPGFPSKGDNIEREDPHGAIGEIPVLTISYREIKPILSKLNGHGIRSKKIGGEDWVGALPDYDYYVGPNPNFKLNLYSDQIYNITPLWNVYGTIVGNKKDEIIILGNHRDSWTKGGAGDPNSGSSVMIEIIRGFNELLKIGWKPERTIMFASWDGEEYGLSGSTEFGEYLEKDLQKKVVAYLNLDIGAIGSLLTISSSPLLNNLIRDVSKNLPYPEGGTLYEHFVKESGDIIHDLGACSDFDVFQERLGIPSLDMMFARRSTDSIYHYHSNYDSFYWMSNFGDPDFVYHNLMAKYLGSIILQLSERPVLGFRLSDYTEKLKHYYDEAIDKIPEDWKDRQIMLSLKDDLQENDKLDEITKNTYSSSNNLISISKCHKKGKQVDENSNLDKTHKILKLSKLIKKLEKSIVKFNSIAYSFDNEASFYEAQAENPNLPFWKKIKLYFIIKGINKKLQYFDRNFLYYPGLKDRPWFRHIVLASDRYIGYEPKTLPGLNEAIEDLDFDETVKWLRIILKIVKRTSKQLN</sequence>
<dbReference type="InterPro" id="IPR039373">
    <property type="entry name" value="Peptidase_M28B"/>
</dbReference>
<accession>A0A1E4U1V9</accession>
<dbReference type="InterPro" id="IPR046450">
    <property type="entry name" value="PA_dom_sf"/>
</dbReference>
<evidence type="ECO:0000256" key="1">
    <source>
        <dbReference type="ARBA" id="ARBA00005634"/>
    </source>
</evidence>
<evidence type="ECO:0000313" key="7">
    <source>
        <dbReference type="Proteomes" id="UP000094236"/>
    </source>
</evidence>
<dbReference type="FunFam" id="3.50.30.30:FF:000008">
    <property type="entry name" value="Glutamate carboxypeptidase 2"/>
    <property type="match status" value="1"/>
</dbReference>
<name>A0A1E4U1V9_PACTA</name>
<evidence type="ECO:0000259" key="4">
    <source>
        <dbReference type="Pfam" id="PF04253"/>
    </source>
</evidence>
<dbReference type="PANTHER" id="PTHR10404">
    <property type="entry name" value="N-ACETYLATED-ALPHA-LINKED ACIDIC DIPEPTIDASE"/>
    <property type="match status" value="1"/>
</dbReference>
<dbReference type="InterPro" id="IPR036757">
    <property type="entry name" value="TFR-like_dimer_dom_sf"/>
</dbReference>
<keyword evidence="2" id="KW-0812">Transmembrane</keyword>
<dbReference type="EMBL" id="KV454011">
    <property type="protein sequence ID" value="ODV97972.1"/>
    <property type="molecule type" value="Genomic_DNA"/>
</dbReference>
<gene>
    <name evidence="6" type="ORF">PACTADRAFT_63658</name>
</gene>
<dbReference type="InterPro" id="IPR007365">
    <property type="entry name" value="TFR-like_dimer_dom"/>
</dbReference>
<dbReference type="Pfam" id="PF04253">
    <property type="entry name" value="TFR_dimer"/>
    <property type="match status" value="1"/>
</dbReference>
<dbReference type="PANTHER" id="PTHR10404:SF46">
    <property type="entry name" value="VACUOLAR PROTEIN SORTING-ASSOCIATED PROTEIN 70"/>
    <property type="match status" value="1"/>
</dbReference>
<keyword evidence="7" id="KW-1185">Reference proteome</keyword>
<dbReference type="SUPFAM" id="SSF52025">
    <property type="entry name" value="PA domain"/>
    <property type="match status" value="1"/>
</dbReference>